<dbReference type="Proteomes" id="UP000483379">
    <property type="component" value="Unassembled WGS sequence"/>
</dbReference>
<dbReference type="SUPFAM" id="SSF53955">
    <property type="entry name" value="Lysozyme-like"/>
    <property type="match status" value="1"/>
</dbReference>
<feature type="transmembrane region" description="Helical" evidence="2">
    <location>
        <begin position="96"/>
        <end position="116"/>
    </location>
</feature>
<proteinExistence type="predicted"/>
<feature type="domain" description="TraG N-terminal Proteobacteria" evidence="3">
    <location>
        <begin position="3"/>
        <end position="459"/>
    </location>
</feature>
<feature type="transmembrane region" description="Helical" evidence="2">
    <location>
        <begin position="61"/>
        <end position="84"/>
    </location>
</feature>
<organism evidence="4 5">
    <name type="scientific">Thiorhodococcus minor</name>
    <dbReference type="NCBI Taxonomy" id="57489"/>
    <lineage>
        <taxon>Bacteria</taxon>
        <taxon>Pseudomonadati</taxon>
        <taxon>Pseudomonadota</taxon>
        <taxon>Gammaproteobacteria</taxon>
        <taxon>Chromatiales</taxon>
        <taxon>Chromatiaceae</taxon>
        <taxon>Thiorhodococcus</taxon>
    </lineage>
</organism>
<feature type="transmembrane region" description="Helical" evidence="2">
    <location>
        <begin position="334"/>
        <end position="358"/>
    </location>
</feature>
<gene>
    <name evidence="4" type="ORF">G3446_06885</name>
</gene>
<feature type="region of interest" description="Disordered" evidence="1">
    <location>
        <begin position="1076"/>
        <end position="1110"/>
    </location>
</feature>
<reference evidence="4 5" key="1">
    <citation type="submission" date="2020-02" db="EMBL/GenBank/DDBJ databases">
        <title>Genome sequences of Thiorhodococcus mannitoliphagus and Thiorhodococcus minor, purple sulfur photosynthetic bacteria in the gammaproteobacterial family, Chromatiaceae.</title>
        <authorList>
            <person name="Aviles F.A."/>
            <person name="Meyer T.E."/>
            <person name="Kyndt J.A."/>
        </authorList>
    </citation>
    <scope>NUCLEOTIDE SEQUENCE [LARGE SCALE GENOMIC DNA]</scope>
    <source>
        <strain evidence="4 5">DSM 11518</strain>
    </source>
</reference>
<keyword evidence="5" id="KW-1185">Reference proteome</keyword>
<evidence type="ECO:0000256" key="1">
    <source>
        <dbReference type="SAM" id="MobiDB-lite"/>
    </source>
</evidence>
<dbReference type="InterPro" id="IPR023346">
    <property type="entry name" value="Lysozyme-like_dom_sf"/>
</dbReference>
<evidence type="ECO:0000313" key="5">
    <source>
        <dbReference type="Proteomes" id="UP000483379"/>
    </source>
</evidence>
<evidence type="ECO:0000259" key="3">
    <source>
        <dbReference type="Pfam" id="PF07916"/>
    </source>
</evidence>
<feature type="transmembrane region" description="Helical" evidence="2">
    <location>
        <begin position="364"/>
        <end position="387"/>
    </location>
</feature>
<keyword evidence="2" id="KW-0812">Transmembrane</keyword>
<evidence type="ECO:0000313" key="4">
    <source>
        <dbReference type="EMBL" id="NEV61616.1"/>
    </source>
</evidence>
<feature type="transmembrane region" description="Helical" evidence="2">
    <location>
        <begin position="29"/>
        <end position="49"/>
    </location>
</feature>
<dbReference type="InterPro" id="IPR012931">
    <property type="entry name" value="TraG_N_Proteobacteria"/>
</dbReference>
<evidence type="ECO:0000256" key="2">
    <source>
        <dbReference type="SAM" id="Phobius"/>
    </source>
</evidence>
<dbReference type="Gene3D" id="1.10.530.10">
    <property type="match status" value="1"/>
</dbReference>
<dbReference type="RefSeq" id="WP_164452020.1">
    <property type="nucleotide sequence ID" value="NZ_JAAIJQ010000015.1"/>
</dbReference>
<sequence>MWTIYSIGDPVFLQQVLNAVAMLFSSADFLQFVAIGFLIGVLIIAFQGLTLGAQGIRFQGLLVSFLLYALLFVPTVSVTIEGAYSGSARVVDNVPLGPAVVGSAVSNLGYGVTRLFEQVFTTPTMTEHGYVDALQVLATVRKTALSRLTTGDANSPTEGADVEQSWINYVADCVLYGVDRQINGASMDAILKATDIDAALQTPIVTGTTEIQLGTTRELLPCVDAYSRLRSYTNSQFLPKFRQALAAKLGTAATAVDTRVNGALTALSRDAVDAQQYMVMAALLPMFEKGVVQHYRNLGDQAAATQTSQAIQQRNSQWATEQNLFVAIMKPMMVYFEGFIFAIGPFMAFVIGLGPIGVRMVGKYLLFGLWIQLWMPVLAVSNLYLILTAQRAFEALADQNSAVLPSFRALYESDLLLQSYLATAGLLIASTPAISLMLIYGTAITATHLAGRLQSGDHVNERLTAPDVVQPSAASTVGPLMQTTALGGTHAPGAQGMVWSFKAGQSAQATLRSAEVSAEQAQESFQSTFGQAFAQSATANQQTATQYALGQKFDASYSQADASAMMSAEDLSRRFAETGISKEGLGTLLSAGLKGVMAGATRTGLAGDLTGHIRQQYDVSDSQAAEIAQAVAKKVTRDQQLKAAFNEGLAADISRSHGETYSQGLTHSETTQLSRSAQNVLSTGRSYEQAATLARSVGTDASFSAIETSAMLLRQPAAMSRLEHAIDRFGLAGDVARQADGLLAGGAVGEPMQARAIAGMGLLLGFYGGGRTETMTAAESQQAETAAMGIYSSLLGVSIPAGVDPQVNATLADATPALGDERMEVATAGVQDNRDQVASALRTLRVEADGTIARVMTGPEQVETFAAGARQSVADQGTIRTNQLRAERQAELLETIDQRVQLPAPIARTVQEHVGGLMLQLGESGALAQAGAMGLAGQASANAQAALAYGHALVNGSGWDTARAAGEAAAGGEQGWTRARETMVEARLAKVAGYGLTAAQTELYRTASQTSLFAFAPSEAQQVAHAAVIEEAPSVATGEQIATLIERAVTARDDSDLRLIGAYNQTQQIVETAEPAPPIGHLGERLDPPPALTLPSSSSATGDGGKKNASLPAAAQLGGLPLRHLSVTAGPLGQVLDLIAAPESHGNYNAWYRHADQDQVILSTLTLAEVQALQDELLAHGNGGSAIGRYQFLADTLADLKQRLRISGSEPFTPAFQDRLALTLARDAGINDWAAGRLDDDSFAYNLSQIWAGLPKDASNLSFHDGVGGNATQIDYAQVMETLAIIRRGGRSVASNDSVTRSAAQAPLQ</sequence>
<keyword evidence="2" id="KW-0472">Membrane</keyword>
<feature type="transmembrane region" description="Helical" evidence="2">
    <location>
        <begin position="415"/>
        <end position="440"/>
    </location>
</feature>
<accession>A0A6M0JVQ1</accession>
<comment type="caution">
    <text evidence="4">The sequence shown here is derived from an EMBL/GenBank/DDBJ whole genome shotgun (WGS) entry which is preliminary data.</text>
</comment>
<dbReference type="EMBL" id="JAAIJQ010000015">
    <property type="protein sequence ID" value="NEV61616.1"/>
    <property type="molecule type" value="Genomic_DNA"/>
</dbReference>
<keyword evidence="2" id="KW-1133">Transmembrane helix</keyword>
<dbReference type="Pfam" id="PF07916">
    <property type="entry name" value="TraG_N"/>
    <property type="match status" value="1"/>
</dbReference>
<protein>
    <submittedName>
        <fullName evidence="4">Conjugal transfer protein TraG</fullName>
    </submittedName>
</protein>
<name>A0A6M0JVQ1_9GAMM</name>